<dbReference type="EMBL" id="SLUI01000015">
    <property type="protein sequence ID" value="TCL34484.1"/>
    <property type="molecule type" value="Genomic_DNA"/>
</dbReference>
<dbReference type="AlphaFoldDB" id="A0A4R1PUP7"/>
<sequence>MFSHESDILRKLRLIEWLKAELVTNVGQVYQAIARNSEQAIGEALAAVVVSCYVLGKRMGIDFTALDQAVAQKVTHHIKQEQEAEKWFGDYSELQRHFRRKG</sequence>
<dbReference type="Proteomes" id="UP000295063">
    <property type="component" value="Unassembled WGS sequence"/>
</dbReference>
<protein>
    <submittedName>
        <fullName evidence="1">MazG-like nucleotide pyrophosphohydrolase family protein</fullName>
    </submittedName>
</protein>
<dbReference type="Pfam" id="PF12643">
    <property type="entry name" value="MazG-like"/>
    <property type="match status" value="1"/>
</dbReference>
<keyword evidence="1" id="KW-0378">Hydrolase</keyword>
<proteinExistence type="predicted"/>
<dbReference type="OrthoDB" id="2381770at2"/>
<dbReference type="GO" id="GO:0009143">
    <property type="term" value="P:nucleoside triphosphate catabolic process"/>
    <property type="evidence" value="ECO:0007669"/>
    <property type="project" value="InterPro"/>
</dbReference>
<comment type="caution">
    <text evidence="1">The sequence shown here is derived from an EMBL/GenBank/DDBJ whole genome shotgun (WGS) entry which is preliminary data.</text>
</comment>
<gene>
    <name evidence="1" type="ORF">EV210_11570</name>
</gene>
<name>A0A4R1PUP7_9FIRM</name>
<dbReference type="InterPro" id="IPR025984">
    <property type="entry name" value="DCTPP"/>
</dbReference>
<organism evidence="1 2">
    <name type="scientific">Anaerospora hongkongensis</name>
    <dbReference type="NCBI Taxonomy" id="244830"/>
    <lineage>
        <taxon>Bacteria</taxon>
        <taxon>Bacillati</taxon>
        <taxon>Bacillota</taxon>
        <taxon>Negativicutes</taxon>
        <taxon>Selenomonadales</taxon>
        <taxon>Sporomusaceae</taxon>
        <taxon>Anaerospora</taxon>
    </lineage>
</organism>
<accession>A0A4R1PUP7</accession>
<keyword evidence="2" id="KW-1185">Reference proteome</keyword>
<evidence type="ECO:0000313" key="1">
    <source>
        <dbReference type="EMBL" id="TCL34484.1"/>
    </source>
</evidence>
<dbReference type="GO" id="GO:0047429">
    <property type="term" value="F:nucleoside triphosphate diphosphatase activity"/>
    <property type="evidence" value="ECO:0007669"/>
    <property type="project" value="InterPro"/>
</dbReference>
<reference evidence="1 2" key="1">
    <citation type="submission" date="2019-03" db="EMBL/GenBank/DDBJ databases">
        <title>Genomic Encyclopedia of Type Strains, Phase IV (KMG-IV): sequencing the most valuable type-strain genomes for metagenomic binning, comparative biology and taxonomic classification.</title>
        <authorList>
            <person name="Goeker M."/>
        </authorList>
    </citation>
    <scope>NUCLEOTIDE SEQUENCE [LARGE SCALE GENOMIC DNA]</scope>
    <source>
        <strain evidence="1 2">DSM 15969</strain>
    </source>
</reference>
<evidence type="ECO:0000313" key="2">
    <source>
        <dbReference type="Proteomes" id="UP000295063"/>
    </source>
</evidence>
<dbReference type="RefSeq" id="WP_132082893.1">
    <property type="nucleotide sequence ID" value="NZ_DAIMLW010000009.1"/>
</dbReference>